<dbReference type="EMBL" id="UYSU01039934">
    <property type="protein sequence ID" value="VDM01820.1"/>
    <property type="molecule type" value="Genomic_DNA"/>
</dbReference>
<protein>
    <recommendedName>
        <fullName evidence="1">Reverse transcriptase domain-containing protein</fullName>
    </recommendedName>
</protein>
<dbReference type="Gene3D" id="3.60.10.10">
    <property type="entry name" value="Endonuclease/exonuclease/phosphatase"/>
    <property type="match status" value="1"/>
</dbReference>
<dbReference type="SUPFAM" id="SSF56219">
    <property type="entry name" value="DNase I-like"/>
    <property type="match status" value="1"/>
</dbReference>
<dbReference type="PANTHER" id="PTHR47027:SF26">
    <property type="entry name" value="REVERSE TRANSCRIPTASE DOMAIN-CONTAINING PROTEIN"/>
    <property type="match status" value="1"/>
</dbReference>
<dbReference type="InterPro" id="IPR000477">
    <property type="entry name" value="RT_dom"/>
</dbReference>
<dbReference type="PANTHER" id="PTHR47027">
    <property type="entry name" value="REVERSE TRANSCRIPTASE DOMAIN-CONTAINING PROTEIN"/>
    <property type="match status" value="1"/>
</dbReference>
<dbReference type="AlphaFoldDB" id="A0A3P7CV57"/>
<dbReference type="Proteomes" id="UP000275846">
    <property type="component" value="Unassembled WGS sequence"/>
</dbReference>
<organism evidence="2 3">
    <name type="scientific">Schistocephalus solidus</name>
    <name type="common">Tapeworm</name>
    <dbReference type="NCBI Taxonomy" id="70667"/>
    <lineage>
        <taxon>Eukaryota</taxon>
        <taxon>Metazoa</taxon>
        <taxon>Spiralia</taxon>
        <taxon>Lophotrochozoa</taxon>
        <taxon>Platyhelminthes</taxon>
        <taxon>Cestoda</taxon>
        <taxon>Eucestoda</taxon>
        <taxon>Diphyllobothriidea</taxon>
        <taxon>Diphyllobothriidae</taxon>
        <taxon>Schistocephalus</taxon>
    </lineage>
</organism>
<keyword evidence="3" id="KW-1185">Reference proteome</keyword>
<evidence type="ECO:0000259" key="1">
    <source>
        <dbReference type="Pfam" id="PF00078"/>
    </source>
</evidence>
<dbReference type="OrthoDB" id="10030815at2759"/>
<evidence type="ECO:0000313" key="3">
    <source>
        <dbReference type="Proteomes" id="UP000275846"/>
    </source>
</evidence>
<dbReference type="InterPro" id="IPR036691">
    <property type="entry name" value="Endo/exonu/phosph_ase_sf"/>
</dbReference>
<evidence type="ECO:0000313" key="2">
    <source>
        <dbReference type="EMBL" id="VDM01820.1"/>
    </source>
</evidence>
<reference evidence="2 3" key="1">
    <citation type="submission" date="2018-11" db="EMBL/GenBank/DDBJ databases">
        <authorList>
            <consortium name="Pathogen Informatics"/>
        </authorList>
    </citation>
    <scope>NUCLEOTIDE SEQUENCE [LARGE SCALE GENOMIC DNA]</scope>
    <source>
        <strain evidence="2 3">NST_G2</strain>
    </source>
</reference>
<gene>
    <name evidence="2" type="ORF">SSLN_LOCUS15434</name>
</gene>
<dbReference type="Pfam" id="PF00078">
    <property type="entry name" value="RVT_1"/>
    <property type="match status" value="1"/>
</dbReference>
<sequence length="469" mass="53408">MSRNSSIDDEVATQISKTNHAFGRLQASVWSHHGINLNIKLNMCKAVVLTTLIYGAETWHVQLRWSGHLVIMDDERLPKRLFNGDVATGARRQGDQEQRYKDTLKKSLKKLQINPATWTELTQLLYSAPSPYENLRSNRPEWRMVLVTREIVRYKVGIAVFSETRFSKMVQLEEVGAGYTFFWIDQPVVNRRGAGFAFAIRNDIVGRLPYLPQAINSHLIATTTLGKQGLLPESQCGFRRHRGTTDMIFAARQLQEKCQEMRTHLYTTFVDLTKAFDTVNRDGLWKVMQKFGCPERFTNMGINDRLISLRLLLLGDKFATIISACAPPLTTSDETKNEFYEGLHAVLTTVPKVYKLIFLGYFNARIGTDSATRRCVMGSKGLAGFNDTGILLLLTCAEHRLNPSNTFFRLPMRQKATWVHHRSRHWHLLDYVLVGRRDQQDVLVTKAIPVPTDQSLFGTPTPWIGGAHL</sequence>
<accession>A0A3P7CV57</accession>
<name>A0A3P7CV57_SCHSO</name>
<feature type="domain" description="Reverse transcriptase" evidence="1">
    <location>
        <begin position="225"/>
        <end position="296"/>
    </location>
</feature>
<proteinExistence type="predicted"/>